<accession>A0AAD5U723</accession>
<sequence>MINNTLRKASSFDNYDNLLKLIKDSVSITLNPTLNGVVKKECNLVESDSEDDEDLCCRTKFKNNLKNRNNSVEEEDIGWDEFEDTLESEDEVKLIDFRQDLFFIDDDDVTVIEDGAITVNKKIPTSSSLIIETVRNEDTEKSLLDIQNNLNSLFEFELKKSTLIVDLHSEFQSEKFNDNKQSFSEFVLKSVSNDPIKKQIFLDAILEVEKFGKFDDENASSDIEELKFIQNNDTAKAADEDYISSERFNGKFDRVQKRNVLSAAEYYIKSLPGLSQEDFDLLIMHSGHINVEESRNANVFFWLVQHHHKLNKSHIVIWLNGGPGCSSMDGMFLESGAFRLLDNGNLALNNYSWYYDADLLFVDQPVNTGFSYSNAGGTPKSQPELVKDFILFLELFFQIFPQLKRSEIIIAGESFAGTYIPYIGDGILKDKNNNFKLKSLLIGNGWIDPLRQYESYIPFGLEKNLLGEPYLSQAKKIWENCKKHYEQKNTIKDNVCEGILEKMLDFSRANGKMCINMYDIRLHDEGPNDGCGLFKWPPGLDLLNKYLAREDVIEAIHAGGKLSKWQECSGTVSYALENDKSFPSYTLLPDLLQRIPIVLFNGDQDLICNYMGIEAMINELTWNNEKGFGKDSVKKNWFFGEQLLGTYEARKNLTYVKVFNASHMVPVDKGAAGLDILNRMLGVQDVVNGILMDIDLKKVENTTDGAGHFIDNPKEADDNLSFSLRKKYMRSRGIYRNNGGGAEWHELATNERDEEQF</sequence>
<dbReference type="GO" id="GO:0006915">
    <property type="term" value="P:apoptotic process"/>
    <property type="evidence" value="ECO:0007669"/>
    <property type="project" value="UniProtKB-KW"/>
</dbReference>
<dbReference type="GO" id="GO:0006508">
    <property type="term" value="P:proteolysis"/>
    <property type="evidence" value="ECO:0007669"/>
    <property type="project" value="UniProtKB-KW"/>
</dbReference>
<evidence type="ECO:0000256" key="7">
    <source>
        <dbReference type="ARBA" id="ARBA00022729"/>
    </source>
</evidence>
<evidence type="ECO:0000256" key="12">
    <source>
        <dbReference type="ARBA" id="ARBA00038895"/>
    </source>
</evidence>
<dbReference type="PANTHER" id="PTHR11802:SF190">
    <property type="entry name" value="PHEROMONE-PROCESSING CARBOXYPEPTIDASE KEX1"/>
    <property type="match status" value="1"/>
</dbReference>
<gene>
    <name evidence="16" type="primary">KEX1</name>
    <name evidence="16" type="ORF">HK099_003742</name>
</gene>
<evidence type="ECO:0000256" key="6">
    <source>
        <dbReference type="ARBA" id="ARBA00022703"/>
    </source>
</evidence>
<evidence type="ECO:0000256" key="8">
    <source>
        <dbReference type="ARBA" id="ARBA00022989"/>
    </source>
</evidence>
<dbReference type="Pfam" id="PF00450">
    <property type="entry name" value="Peptidase_S10"/>
    <property type="match status" value="1"/>
</dbReference>
<organism evidence="16 17">
    <name type="scientific">Clydaea vesicula</name>
    <dbReference type="NCBI Taxonomy" id="447962"/>
    <lineage>
        <taxon>Eukaryota</taxon>
        <taxon>Fungi</taxon>
        <taxon>Fungi incertae sedis</taxon>
        <taxon>Chytridiomycota</taxon>
        <taxon>Chytridiomycota incertae sedis</taxon>
        <taxon>Chytridiomycetes</taxon>
        <taxon>Lobulomycetales</taxon>
        <taxon>Lobulomycetaceae</taxon>
        <taxon>Clydaea</taxon>
    </lineage>
</organism>
<evidence type="ECO:0000256" key="2">
    <source>
        <dbReference type="ARBA" id="ARBA00004393"/>
    </source>
</evidence>
<evidence type="ECO:0000256" key="1">
    <source>
        <dbReference type="ARBA" id="ARBA00001003"/>
    </source>
</evidence>
<evidence type="ECO:0000256" key="14">
    <source>
        <dbReference type="ARBA" id="ARBA00040628"/>
    </source>
</evidence>
<proteinExistence type="inferred from homology"/>
<evidence type="ECO:0000256" key="3">
    <source>
        <dbReference type="ARBA" id="ARBA00009431"/>
    </source>
</evidence>
<keyword evidence="8" id="KW-1133">Transmembrane helix</keyword>
<evidence type="ECO:0000256" key="10">
    <source>
        <dbReference type="ARBA" id="ARBA00023136"/>
    </source>
</evidence>
<keyword evidence="9" id="KW-0333">Golgi apparatus</keyword>
<keyword evidence="16" id="KW-0378">Hydrolase</keyword>
<comment type="caution">
    <text evidence="16">The sequence shown here is derived from an EMBL/GenBank/DDBJ whole genome shotgun (WGS) entry which is preliminary data.</text>
</comment>
<dbReference type="Gene3D" id="3.40.50.1820">
    <property type="entry name" value="alpha/beta hydrolase"/>
    <property type="match status" value="1"/>
</dbReference>
<dbReference type="PRINTS" id="PR00724">
    <property type="entry name" value="CRBOXYPTASEC"/>
</dbReference>
<protein>
    <recommendedName>
        <fullName evidence="14">Pheromone-processing carboxypeptidase KEX1</fullName>
        <ecNumber evidence="12">3.4.16.6</ecNumber>
    </recommendedName>
    <alternativeName>
        <fullName evidence="15">Carboxypeptidase D</fullName>
    </alternativeName>
    <alternativeName>
        <fullName evidence="13">Pheromone-processing carboxypeptidase kex1</fullName>
    </alternativeName>
</protein>
<comment type="subcellular location">
    <subcellularLocation>
        <location evidence="2">Golgi apparatus</location>
        <location evidence="2">trans-Golgi network membrane</location>
        <topology evidence="2">Single-pass type I membrane protein</topology>
    </subcellularLocation>
</comment>
<dbReference type="AlphaFoldDB" id="A0AAD5U723"/>
<comment type="similarity">
    <text evidence="3">Belongs to the peptidase S10 family.</text>
</comment>
<dbReference type="GO" id="GO:0005794">
    <property type="term" value="C:Golgi apparatus"/>
    <property type="evidence" value="ECO:0007669"/>
    <property type="project" value="UniProtKB-SubCell"/>
</dbReference>
<keyword evidence="16" id="KW-0645">Protease</keyword>
<dbReference type="GO" id="GO:0004185">
    <property type="term" value="F:serine-type carboxypeptidase activity"/>
    <property type="evidence" value="ECO:0007669"/>
    <property type="project" value="UniProtKB-EC"/>
</dbReference>
<dbReference type="EMBL" id="JADGJW010000025">
    <property type="protein sequence ID" value="KAJ3226950.1"/>
    <property type="molecule type" value="Genomic_DNA"/>
</dbReference>
<keyword evidence="7" id="KW-0732">Signal</keyword>
<evidence type="ECO:0000256" key="4">
    <source>
        <dbReference type="ARBA" id="ARBA00022645"/>
    </source>
</evidence>
<evidence type="ECO:0000256" key="13">
    <source>
        <dbReference type="ARBA" id="ARBA00040403"/>
    </source>
</evidence>
<reference evidence="16" key="1">
    <citation type="submission" date="2020-05" db="EMBL/GenBank/DDBJ databases">
        <title>Phylogenomic resolution of chytrid fungi.</title>
        <authorList>
            <person name="Stajich J.E."/>
            <person name="Amses K."/>
            <person name="Simmons R."/>
            <person name="Seto K."/>
            <person name="Myers J."/>
            <person name="Bonds A."/>
            <person name="Quandt C.A."/>
            <person name="Barry K."/>
            <person name="Liu P."/>
            <person name="Grigoriev I."/>
            <person name="Longcore J.E."/>
            <person name="James T.Y."/>
        </authorList>
    </citation>
    <scope>NUCLEOTIDE SEQUENCE</scope>
    <source>
        <strain evidence="16">JEL0476</strain>
    </source>
</reference>
<keyword evidence="4" id="KW-0121">Carboxypeptidase</keyword>
<evidence type="ECO:0000313" key="16">
    <source>
        <dbReference type="EMBL" id="KAJ3226950.1"/>
    </source>
</evidence>
<dbReference type="EC" id="3.4.16.6" evidence="12"/>
<evidence type="ECO:0000256" key="9">
    <source>
        <dbReference type="ARBA" id="ARBA00023034"/>
    </source>
</evidence>
<comment type="catalytic activity">
    <reaction evidence="1">
        <text>Preferential release of a C-terminal arginine or lysine residue.</text>
        <dbReference type="EC" id="3.4.16.6"/>
    </reaction>
</comment>
<name>A0AAD5U723_9FUNG</name>
<keyword evidence="11" id="KW-0325">Glycoprotein</keyword>
<keyword evidence="5" id="KW-0812">Transmembrane</keyword>
<evidence type="ECO:0000256" key="11">
    <source>
        <dbReference type="ARBA" id="ARBA00023180"/>
    </source>
</evidence>
<keyword evidence="17" id="KW-1185">Reference proteome</keyword>
<dbReference type="PANTHER" id="PTHR11802">
    <property type="entry name" value="SERINE PROTEASE FAMILY S10 SERINE CARBOXYPEPTIDASE"/>
    <property type="match status" value="1"/>
</dbReference>
<dbReference type="InterPro" id="IPR029058">
    <property type="entry name" value="AB_hydrolase_fold"/>
</dbReference>
<evidence type="ECO:0000256" key="5">
    <source>
        <dbReference type="ARBA" id="ARBA00022692"/>
    </source>
</evidence>
<dbReference type="Proteomes" id="UP001211065">
    <property type="component" value="Unassembled WGS sequence"/>
</dbReference>
<evidence type="ECO:0000313" key="17">
    <source>
        <dbReference type="Proteomes" id="UP001211065"/>
    </source>
</evidence>
<dbReference type="InterPro" id="IPR001563">
    <property type="entry name" value="Peptidase_S10"/>
</dbReference>
<evidence type="ECO:0000256" key="15">
    <source>
        <dbReference type="ARBA" id="ARBA00042717"/>
    </source>
</evidence>
<dbReference type="SUPFAM" id="SSF53474">
    <property type="entry name" value="alpha/beta-Hydrolases"/>
    <property type="match status" value="1"/>
</dbReference>
<keyword evidence="6" id="KW-0053">Apoptosis</keyword>
<keyword evidence="10" id="KW-0472">Membrane</keyword>